<gene>
    <name evidence="9" type="ordered locus">Xcel_1140</name>
</gene>
<dbReference type="Pfam" id="PF00528">
    <property type="entry name" value="BPD_transp_1"/>
    <property type="match status" value="1"/>
</dbReference>
<reference evidence="10" key="1">
    <citation type="submission" date="2009-11" db="EMBL/GenBank/DDBJ databases">
        <title>The complete chromosome of Xylanimonas cellulosilytica DSM 15894.</title>
        <authorList>
            <consortium name="US DOE Joint Genome Institute (JGI-PGF)"/>
            <person name="Lucas S."/>
            <person name="Copeland A."/>
            <person name="Lapidus A."/>
            <person name="Glavina del Rio T."/>
            <person name="Dalin E."/>
            <person name="Tice H."/>
            <person name="Bruce D."/>
            <person name="Goodwin L."/>
            <person name="Pitluck S."/>
            <person name="Kyrpides N."/>
            <person name="Mavromatis K."/>
            <person name="Ivanova N."/>
            <person name="Mikhailova N."/>
            <person name="Foster B."/>
            <person name="Clum A."/>
            <person name="Brettin T."/>
            <person name="Detter J.C."/>
            <person name="Han C."/>
            <person name="Larimer F."/>
            <person name="Land M."/>
            <person name="Hauser L."/>
            <person name="Markowitz V."/>
            <person name="Cheng J.F."/>
            <person name="Hugenholtz P."/>
            <person name="Woyke T."/>
            <person name="Wu D."/>
            <person name="Gehrich-Schroeter G."/>
            <person name="Schneider S."/>
            <person name="Pukall S.R."/>
            <person name="Klenk H.P."/>
            <person name="Eisen J.A."/>
        </authorList>
    </citation>
    <scope>NUCLEOTIDE SEQUENCE [LARGE SCALE GENOMIC DNA]</scope>
    <source>
        <strain evidence="10">DSM 15894 / CECT 5975 / LMG 20990 / XIL07</strain>
    </source>
</reference>
<keyword evidence="10" id="KW-1185">Reference proteome</keyword>
<keyword evidence="2 7" id="KW-0813">Transport</keyword>
<dbReference type="KEGG" id="xce:Xcel_1140"/>
<dbReference type="STRING" id="446471.Xcel_1140"/>
<evidence type="ECO:0000256" key="5">
    <source>
        <dbReference type="ARBA" id="ARBA00022989"/>
    </source>
</evidence>
<evidence type="ECO:0000256" key="1">
    <source>
        <dbReference type="ARBA" id="ARBA00004651"/>
    </source>
</evidence>
<dbReference type="RefSeq" id="WP_012877913.1">
    <property type="nucleotide sequence ID" value="NC_013530.1"/>
</dbReference>
<keyword evidence="5 7" id="KW-1133">Transmembrane helix</keyword>
<organism evidence="9 10">
    <name type="scientific">Xylanimonas cellulosilytica (strain DSM 15894 / JCM 12276 / CECT 5975 / KCTC 9989 / LMG 20990 / NBRC 107835 / XIL07)</name>
    <dbReference type="NCBI Taxonomy" id="446471"/>
    <lineage>
        <taxon>Bacteria</taxon>
        <taxon>Bacillati</taxon>
        <taxon>Actinomycetota</taxon>
        <taxon>Actinomycetes</taxon>
        <taxon>Micrococcales</taxon>
        <taxon>Promicromonosporaceae</taxon>
        <taxon>Xylanimonas</taxon>
    </lineage>
</organism>
<dbReference type="PANTHER" id="PTHR43744">
    <property type="entry name" value="ABC TRANSPORTER PERMEASE PROTEIN MG189-RELATED-RELATED"/>
    <property type="match status" value="1"/>
</dbReference>
<dbReference type="SUPFAM" id="SSF161098">
    <property type="entry name" value="MetI-like"/>
    <property type="match status" value="1"/>
</dbReference>
<feature type="transmembrane region" description="Helical" evidence="7">
    <location>
        <begin position="71"/>
        <end position="95"/>
    </location>
</feature>
<keyword evidence="4 7" id="KW-0812">Transmembrane</keyword>
<dbReference type="InterPro" id="IPR000515">
    <property type="entry name" value="MetI-like"/>
</dbReference>
<feature type="transmembrane region" description="Helical" evidence="7">
    <location>
        <begin position="12"/>
        <end position="30"/>
    </location>
</feature>
<feature type="transmembrane region" description="Helical" evidence="7">
    <location>
        <begin position="243"/>
        <end position="264"/>
    </location>
</feature>
<evidence type="ECO:0000256" key="7">
    <source>
        <dbReference type="RuleBase" id="RU363032"/>
    </source>
</evidence>
<feature type="domain" description="ABC transmembrane type-1" evidence="8">
    <location>
        <begin position="72"/>
        <end position="264"/>
    </location>
</feature>
<dbReference type="GO" id="GO:0005886">
    <property type="term" value="C:plasma membrane"/>
    <property type="evidence" value="ECO:0007669"/>
    <property type="project" value="UniProtKB-SubCell"/>
</dbReference>
<dbReference type="Gene3D" id="1.10.3720.10">
    <property type="entry name" value="MetI-like"/>
    <property type="match status" value="1"/>
</dbReference>
<sequence length="278" mass="30076">MSAGRWTSRAVLLHVVLGALALLYIYPFLISVATSFKTDAEAIANPLSLWPQTFTTAAYERLFLRSDFPLWFRNSVIVTVVVTLGRVMFSSAAGYALARLPFKGRGLVFSLVIGVMAVPGVVLLIPRFLVINQFGIYDTWAGIIIPLLVDAAGVFIMKNFFESIPTAVEEAARIDGAGTFRVFWSVVLPMARPALITIVILSFQGSWNELSHFIVASQRADLVTLTKGVATLASGALSQGSQFPLNLGAAVVMSIPVAILFFIFQKRIMNVSSGAVKG</sequence>
<dbReference type="GO" id="GO:0055085">
    <property type="term" value="P:transmembrane transport"/>
    <property type="evidence" value="ECO:0007669"/>
    <property type="project" value="InterPro"/>
</dbReference>
<feature type="transmembrane region" description="Helical" evidence="7">
    <location>
        <begin position="107"/>
        <end position="128"/>
    </location>
</feature>
<comment type="subcellular location">
    <subcellularLocation>
        <location evidence="1 7">Cell membrane</location>
        <topology evidence="1 7">Multi-pass membrane protein</topology>
    </subcellularLocation>
</comment>
<dbReference type="AlphaFoldDB" id="D1BZL7"/>
<keyword evidence="6 7" id="KW-0472">Membrane</keyword>
<feature type="transmembrane region" description="Helical" evidence="7">
    <location>
        <begin position="140"/>
        <end position="161"/>
    </location>
</feature>
<name>D1BZL7_XYLCX</name>
<reference evidence="9 10" key="2">
    <citation type="journal article" date="2010" name="Stand. Genomic Sci.">
        <title>Complete genome sequence of Xylanimonas cellulosilytica type strain (XIL07).</title>
        <authorList>
            <person name="Foster B."/>
            <person name="Pukall R."/>
            <person name="Abt B."/>
            <person name="Nolan M."/>
            <person name="Glavina Del Rio T."/>
            <person name="Chen F."/>
            <person name="Lucas S."/>
            <person name="Tice H."/>
            <person name="Pitluck S."/>
            <person name="Cheng J.-F."/>
            <person name="Chertkov O."/>
            <person name="Brettin T."/>
            <person name="Han C."/>
            <person name="Detter J.C."/>
            <person name="Bruce D."/>
            <person name="Goodwin L."/>
            <person name="Ivanova N."/>
            <person name="Mavromatis K."/>
            <person name="Pati A."/>
            <person name="Mikhailova N."/>
            <person name="Chen A."/>
            <person name="Palaniappan K."/>
            <person name="Land M."/>
            <person name="Hauser L."/>
            <person name="Chang Y.-J."/>
            <person name="Jeffries C.D."/>
            <person name="Chain P."/>
            <person name="Rohde M."/>
            <person name="Goeker M."/>
            <person name="Bristow J."/>
            <person name="Eisen J.A."/>
            <person name="Markowitz V."/>
            <person name="Hugenholtz P."/>
            <person name="Kyrpides N.C."/>
            <person name="Klenk H.-P."/>
            <person name="Lapidus A."/>
        </authorList>
    </citation>
    <scope>NUCLEOTIDE SEQUENCE [LARGE SCALE GENOMIC DNA]</scope>
    <source>
        <strain evidence="10">DSM 15894 / CECT 5975 / LMG 20990 / XIL07</strain>
    </source>
</reference>
<proteinExistence type="inferred from homology"/>
<dbReference type="HOGENOM" id="CLU_016047_1_1_11"/>
<evidence type="ECO:0000313" key="10">
    <source>
        <dbReference type="Proteomes" id="UP000002255"/>
    </source>
</evidence>
<evidence type="ECO:0000259" key="8">
    <source>
        <dbReference type="PROSITE" id="PS50928"/>
    </source>
</evidence>
<accession>D1BZL7</accession>
<dbReference type="eggNOG" id="COG0395">
    <property type="taxonomic scope" value="Bacteria"/>
</dbReference>
<evidence type="ECO:0000313" key="9">
    <source>
        <dbReference type="EMBL" id="ACZ30171.1"/>
    </source>
</evidence>
<dbReference type="OrthoDB" id="2063054at2"/>
<evidence type="ECO:0000256" key="6">
    <source>
        <dbReference type="ARBA" id="ARBA00023136"/>
    </source>
</evidence>
<dbReference type="CDD" id="cd06261">
    <property type="entry name" value="TM_PBP2"/>
    <property type="match status" value="1"/>
</dbReference>
<evidence type="ECO:0000256" key="4">
    <source>
        <dbReference type="ARBA" id="ARBA00022692"/>
    </source>
</evidence>
<feature type="transmembrane region" description="Helical" evidence="7">
    <location>
        <begin position="182"/>
        <end position="203"/>
    </location>
</feature>
<protein>
    <submittedName>
        <fullName evidence="9">Binding-protein-dependent transport systems inner membrane component</fullName>
    </submittedName>
</protein>
<keyword evidence="3" id="KW-1003">Cell membrane</keyword>
<dbReference type="Proteomes" id="UP000002255">
    <property type="component" value="Chromosome"/>
</dbReference>
<evidence type="ECO:0000256" key="3">
    <source>
        <dbReference type="ARBA" id="ARBA00022475"/>
    </source>
</evidence>
<dbReference type="PROSITE" id="PS50928">
    <property type="entry name" value="ABC_TM1"/>
    <property type="match status" value="1"/>
</dbReference>
<dbReference type="PANTHER" id="PTHR43744:SF12">
    <property type="entry name" value="ABC TRANSPORTER PERMEASE PROTEIN MG189-RELATED"/>
    <property type="match status" value="1"/>
</dbReference>
<dbReference type="EMBL" id="CP001821">
    <property type="protein sequence ID" value="ACZ30171.1"/>
    <property type="molecule type" value="Genomic_DNA"/>
</dbReference>
<comment type="similarity">
    <text evidence="7">Belongs to the binding-protein-dependent transport system permease family.</text>
</comment>
<evidence type="ECO:0000256" key="2">
    <source>
        <dbReference type="ARBA" id="ARBA00022448"/>
    </source>
</evidence>
<dbReference type="InterPro" id="IPR035906">
    <property type="entry name" value="MetI-like_sf"/>
</dbReference>